<keyword evidence="5 6" id="KW-0472">Membrane</keyword>
<evidence type="ECO:0000256" key="4">
    <source>
        <dbReference type="ARBA" id="ARBA00022989"/>
    </source>
</evidence>
<name>A0A2T9Y051_9FUNG</name>
<feature type="non-terminal residue" evidence="8">
    <location>
        <position position="1"/>
    </location>
</feature>
<dbReference type="Gene3D" id="1.20.1250.20">
    <property type="entry name" value="MFS general substrate transporter like domains"/>
    <property type="match status" value="1"/>
</dbReference>
<dbReference type="Pfam" id="PF07690">
    <property type="entry name" value="MFS_1"/>
    <property type="match status" value="1"/>
</dbReference>
<dbReference type="PANTHER" id="PTHR23504">
    <property type="entry name" value="MAJOR FACILITATOR SUPERFAMILY DOMAIN-CONTAINING PROTEIN 10"/>
    <property type="match status" value="1"/>
</dbReference>
<evidence type="ECO:0000256" key="2">
    <source>
        <dbReference type="ARBA" id="ARBA00022448"/>
    </source>
</evidence>
<feature type="transmembrane region" description="Helical" evidence="6">
    <location>
        <begin position="51"/>
        <end position="68"/>
    </location>
</feature>
<feature type="domain" description="Major facilitator superfamily (MFS) profile" evidence="7">
    <location>
        <begin position="1"/>
        <end position="503"/>
    </location>
</feature>
<gene>
    <name evidence="8" type="ORF">BB560_006943</name>
</gene>
<dbReference type="InterPro" id="IPR036259">
    <property type="entry name" value="MFS_trans_sf"/>
</dbReference>
<evidence type="ECO:0000256" key="1">
    <source>
        <dbReference type="ARBA" id="ARBA00004141"/>
    </source>
</evidence>
<feature type="transmembrane region" description="Helical" evidence="6">
    <location>
        <begin position="479"/>
        <end position="500"/>
    </location>
</feature>
<dbReference type="InterPro" id="IPR011701">
    <property type="entry name" value="MFS"/>
</dbReference>
<comment type="caution">
    <text evidence="8">The sequence shown here is derived from an EMBL/GenBank/DDBJ whole genome shotgun (WGS) entry which is preliminary data.</text>
</comment>
<feature type="transmembrane region" description="Helical" evidence="6">
    <location>
        <begin position="280"/>
        <end position="300"/>
    </location>
</feature>
<dbReference type="GO" id="GO:0016020">
    <property type="term" value="C:membrane"/>
    <property type="evidence" value="ECO:0007669"/>
    <property type="project" value="UniProtKB-SubCell"/>
</dbReference>
<dbReference type="OrthoDB" id="419616at2759"/>
<sequence>HHVFILNSGAAQSPTQIGVYVGFLVSIFYVAQCLTVVPWSILSDKIGRKPVMIYGLYGAGISCLALGFTNNFQIAIVIRAFTSLFNGNTSIVKTVITELSHETNRVFMFSLFPLSWNIGWVIGLFIGGYFYDPYSKFFSIFVPFPLFKTFPHLLSCLLSAFVAFLGVFAVHFYFEETYFPDSQNKPLLPSHSTPKLNYSTISVNSSVQSFATVNQDQNSTCHNPPINNSVSQLLPKQNVQNFISPSTKLIHNHDNHGLLNQQNNKKVSYKDKISPTMFKVLMTSTAFNLIYSMSENFFVVWSASDLTLGGLHFNPRDISFAFGVSGLTIIYAQLVAYPISNRKYGTLGSYRHGLIIMLPAILLMPIISLLTSYISLDNSPSSPSFSSYLAFFDPKTLAYYSMWSLTLFFLSARIYGGTFAFSSVSLMIANSVLRTSDLGFINGLQQVSFAIARVLGPLFVGAIWDLTSTSTLSYPFNHFAVWNFIALVIIIILISTFYIPRSANKNILDKSKP</sequence>
<feature type="transmembrane region" description="Helical" evidence="6">
    <location>
        <begin position="352"/>
        <end position="376"/>
    </location>
</feature>
<protein>
    <recommendedName>
        <fullName evidence="7">Major facilitator superfamily (MFS) profile domain-containing protein</fullName>
    </recommendedName>
</protein>
<keyword evidence="4 6" id="KW-1133">Transmembrane helix</keyword>
<dbReference type="InterPro" id="IPR020846">
    <property type="entry name" value="MFS_dom"/>
</dbReference>
<feature type="transmembrane region" description="Helical" evidence="6">
    <location>
        <begin position="396"/>
        <end position="429"/>
    </location>
</feature>
<dbReference type="AlphaFoldDB" id="A0A2T9Y051"/>
<keyword evidence="3 6" id="KW-0812">Transmembrane</keyword>
<accession>A0A2T9Y051</accession>
<reference evidence="8 9" key="1">
    <citation type="journal article" date="2018" name="MBio">
        <title>Comparative Genomics Reveals the Core Gene Toolbox for the Fungus-Insect Symbiosis.</title>
        <authorList>
            <person name="Wang Y."/>
            <person name="Stata M."/>
            <person name="Wang W."/>
            <person name="Stajich J.E."/>
            <person name="White M.M."/>
            <person name="Moncalvo J.M."/>
        </authorList>
    </citation>
    <scope>NUCLEOTIDE SEQUENCE [LARGE SCALE GENOMIC DNA]</scope>
    <source>
        <strain evidence="8 9">SC-DP-2</strain>
    </source>
</reference>
<evidence type="ECO:0000313" key="8">
    <source>
        <dbReference type="EMBL" id="PVU85711.1"/>
    </source>
</evidence>
<feature type="transmembrane region" description="Helical" evidence="6">
    <location>
        <begin position="450"/>
        <end position="467"/>
    </location>
</feature>
<keyword evidence="2" id="KW-0813">Transport</keyword>
<evidence type="ECO:0000256" key="5">
    <source>
        <dbReference type="ARBA" id="ARBA00023136"/>
    </source>
</evidence>
<dbReference type="GO" id="GO:0022857">
    <property type="term" value="F:transmembrane transporter activity"/>
    <property type="evidence" value="ECO:0007669"/>
    <property type="project" value="InterPro"/>
</dbReference>
<proteinExistence type="predicted"/>
<comment type="subcellular location">
    <subcellularLocation>
        <location evidence="1">Membrane</location>
        <topology evidence="1">Multi-pass membrane protein</topology>
    </subcellularLocation>
</comment>
<feature type="transmembrane region" description="Helical" evidence="6">
    <location>
        <begin position="150"/>
        <end position="174"/>
    </location>
</feature>
<dbReference type="PROSITE" id="PS50850">
    <property type="entry name" value="MFS"/>
    <property type="match status" value="1"/>
</dbReference>
<evidence type="ECO:0000256" key="3">
    <source>
        <dbReference type="ARBA" id="ARBA00022692"/>
    </source>
</evidence>
<evidence type="ECO:0000256" key="6">
    <source>
        <dbReference type="SAM" id="Phobius"/>
    </source>
</evidence>
<feature type="transmembrane region" description="Helical" evidence="6">
    <location>
        <begin position="320"/>
        <end position="340"/>
    </location>
</feature>
<feature type="transmembrane region" description="Helical" evidence="6">
    <location>
        <begin position="108"/>
        <end position="130"/>
    </location>
</feature>
<keyword evidence="9" id="KW-1185">Reference proteome</keyword>
<dbReference type="SUPFAM" id="SSF103473">
    <property type="entry name" value="MFS general substrate transporter"/>
    <property type="match status" value="1"/>
</dbReference>
<organism evidence="8 9">
    <name type="scientific">Smittium megazygosporum</name>
    <dbReference type="NCBI Taxonomy" id="133381"/>
    <lineage>
        <taxon>Eukaryota</taxon>
        <taxon>Fungi</taxon>
        <taxon>Fungi incertae sedis</taxon>
        <taxon>Zoopagomycota</taxon>
        <taxon>Kickxellomycotina</taxon>
        <taxon>Harpellomycetes</taxon>
        <taxon>Harpellales</taxon>
        <taxon>Legeriomycetaceae</taxon>
        <taxon>Smittium</taxon>
    </lineage>
</organism>
<evidence type="ECO:0000313" key="9">
    <source>
        <dbReference type="Proteomes" id="UP000245609"/>
    </source>
</evidence>
<dbReference type="EMBL" id="MBFS01003619">
    <property type="protein sequence ID" value="PVU85711.1"/>
    <property type="molecule type" value="Genomic_DNA"/>
</dbReference>
<dbReference type="PANTHER" id="PTHR23504:SF15">
    <property type="entry name" value="MAJOR FACILITATOR SUPERFAMILY (MFS) PROFILE DOMAIN-CONTAINING PROTEIN"/>
    <property type="match status" value="1"/>
</dbReference>
<dbReference type="Proteomes" id="UP000245609">
    <property type="component" value="Unassembled WGS sequence"/>
</dbReference>
<evidence type="ECO:0000259" key="7">
    <source>
        <dbReference type="PROSITE" id="PS50850"/>
    </source>
</evidence>
<feature type="transmembrane region" description="Helical" evidence="6">
    <location>
        <begin position="17"/>
        <end position="39"/>
    </location>
</feature>